<feature type="domain" description="FAD dependent oxidoreductase" evidence="11">
    <location>
        <begin position="270"/>
        <end position="638"/>
    </location>
</feature>
<evidence type="ECO:0000256" key="2">
    <source>
        <dbReference type="ARBA" id="ARBA00022603"/>
    </source>
</evidence>
<keyword evidence="3 10" id="KW-0285">Flavoprotein</keyword>
<evidence type="ECO:0000313" key="14">
    <source>
        <dbReference type="Proteomes" id="UP000032568"/>
    </source>
</evidence>
<feature type="region of interest" description="tRNA (mnm(5)s(2)U34)-methyltransferase" evidence="10">
    <location>
        <begin position="1"/>
        <end position="249"/>
    </location>
</feature>
<dbReference type="InterPro" id="IPR023032">
    <property type="entry name" value="tRNA_MAMT_biosynth_bifunc_MnmC"/>
</dbReference>
<dbReference type="EC" id="2.1.1.61" evidence="10"/>
<dbReference type="Gene3D" id="3.30.9.10">
    <property type="entry name" value="D-Amino Acid Oxidase, subunit A, domain 2"/>
    <property type="match status" value="1"/>
</dbReference>
<dbReference type="InterPro" id="IPR029063">
    <property type="entry name" value="SAM-dependent_MTases_sf"/>
</dbReference>
<dbReference type="InterPro" id="IPR047785">
    <property type="entry name" value="tRNA_MNMC2"/>
</dbReference>
<keyword evidence="6 10" id="KW-0819">tRNA processing</keyword>
<comment type="similarity">
    <text evidence="10">In the C-terminal section; belongs to the DAO family.</text>
</comment>
<comment type="similarity">
    <text evidence="10">In the N-terminal section; belongs to the methyltransferase superfamily. tRNA (mnm(5)s(2)U34)-methyltransferase family.</text>
</comment>
<dbReference type="PANTHER" id="PTHR13847:SF283">
    <property type="entry name" value="TRNA 5-METHYLAMINOMETHYL-2-THIOURIDINE BIOSYNTHESIS BIFUNCTIONAL PROTEIN MNMC"/>
    <property type="match status" value="1"/>
</dbReference>
<organism evidence="13 14">
    <name type="scientific">Thalassomonas actiniarum</name>
    <dbReference type="NCBI Taxonomy" id="485447"/>
    <lineage>
        <taxon>Bacteria</taxon>
        <taxon>Pseudomonadati</taxon>
        <taxon>Pseudomonadota</taxon>
        <taxon>Gammaproteobacteria</taxon>
        <taxon>Alteromonadales</taxon>
        <taxon>Colwelliaceae</taxon>
        <taxon>Thalassomonas</taxon>
    </lineage>
</organism>
<dbReference type="InterPro" id="IPR008471">
    <property type="entry name" value="MnmC-like_methylTransf"/>
</dbReference>
<dbReference type="Pfam" id="PF05430">
    <property type="entry name" value="Methyltransf_30"/>
    <property type="match status" value="1"/>
</dbReference>
<dbReference type="EC" id="1.5.-.-" evidence="10"/>
<dbReference type="InterPro" id="IPR036188">
    <property type="entry name" value="FAD/NAD-bd_sf"/>
</dbReference>
<keyword evidence="9 10" id="KW-0511">Multifunctional enzyme</keyword>
<feature type="region of interest" description="FAD-dependent cmnm(5)s(2)U34 oxidoreductase" evidence="10">
    <location>
        <begin position="273"/>
        <end position="670"/>
    </location>
</feature>
<accession>A0AAF0C6H4</accession>
<comment type="subcellular location">
    <subcellularLocation>
        <location evidence="10">Cytoplasm</location>
    </subcellularLocation>
</comment>
<evidence type="ECO:0000256" key="5">
    <source>
        <dbReference type="ARBA" id="ARBA00022691"/>
    </source>
</evidence>
<evidence type="ECO:0000256" key="10">
    <source>
        <dbReference type="HAMAP-Rule" id="MF_01102"/>
    </source>
</evidence>
<protein>
    <recommendedName>
        <fullName evidence="10">tRNA 5-methylaminomethyl-2-thiouridine biosynthesis bifunctional protein MnmC</fullName>
        <shortName evidence="10">tRNA mnm(5)s(2)U biosynthesis bifunctional protein</shortName>
    </recommendedName>
    <domain>
        <recommendedName>
            <fullName evidence="10">tRNA (mnm(5)s(2)U34)-methyltransferase</fullName>
            <ecNumber evidence="10">2.1.1.61</ecNumber>
        </recommendedName>
    </domain>
    <domain>
        <recommendedName>
            <fullName evidence="10">FAD-dependent cmnm(5)s(2)U34 oxidoreductase</fullName>
            <ecNumber evidence="10">1.5.-.-</ecNumber>
        </recommendedName>
    </domain>
</protein>
<dbReference type="Proteomes" id="UP000032568">
    <property type="component" value="Chromosome"/>
</dbReference>
<reference evidence="13 14" key="2">
    <citation type="journal article" date="2022" name="Mar. Drugs">
        <title>Bioassay-Guided Fractionation Leads to the Detection of Cholic Acid Generated by the Rare Thalassomonas sp.</title>
        <authorList>
            <person name="Pheiffer F."/>
            <person name="Schneider Y.K."/>
            <person name="Hansen E.H."/>
            <person name="Andersen J.H."/>
            <person name="Isaksson J."/>
            <person name="Busche T."/>
            <person name="R C."/>
            <person name="Kalinowski J."/>
            <person name="Zyl L.V."/>
            <person name="Trindade M."/>
        </authorList>
    </citation>
    <scope>NUCLEOTIDE SEQUENCE [LARGE SCALE GENOMIC DNA]</scope>
    <source>
        <strain evidence="13 14">A5K-106</strain>
    </source>
</reference>
<keyword evidence="4 10" id="KW-0808">Transferase</keyword>
<evidence type="ECO:0000256" key="3">
    <source>
        <dbReference type="ARBA" id="ARBA00022630"/>
    </source>
</evidence>
<evidence type="ECO:0000313" key="13">
    <source>
        <dbReference type="EMBL" id="WDE01829.1"/>
    </source>
</evidence>
<evidence type="ECO:0000256" key="8">
    <source>
        <dbReference type="ARBA" id="ARBA00023002"/>
    </source>
</evidence>
<dbReference type="KEGG" id="tact:SG35_009590"/>
<dbReference type="InterPro" id="IPR006076">
    <property type="entry name" value="FAD-dep_OxRdtase"/>
</dbReference>
<proteinExistence type="inferred from homology"/>
<comment type="cofactor">
    <cofactor evidence="10">
        <name>FAD</name>
        <dbReference type="ChEBI" id="CHEBI:57692"/>
    </cofactor>
</comment>
<comment type="function">
    <text evidence="10">Catalyzes the last two steps in the biosynthesis of 5-methylaminomethyl-2-thiouridine (mnm(5)s(2)U) at the wobble position (U34) in tRNA. Catalyzes the FAD-dependent demodification of cmnm(5)s(2)U34 to nm(5)s(2)U34, followed by the transfer of a methyl group from S-adenosyl-L-methionine to nm(5)s(2)U34, to form mnm(5)s(2)U34.</text>
</comment>
<dbReference type="GO" id="GO:0002098">
    <property type="term" value="P:tRNA wobble uridine modification"/>
    <property type="evidence" value="ECO:0007669"/>
    <property type="project" value="TreeGrafter"/>
</dbReference>
<evidence type="ECO:0000259" key="12">
    <source>
        <dbReference type="Pfam" id="PF05430"/>
    </source>
</evidence>
<dbReference type="PANTHER" id="PTHR13847">
    <property type="entry name" value="SARCOSINE DEHYDROGENASE-RELATED"/>
    <property type="match status" value="1"/>
</dbReference>
<evidence type="ECO:0000256" key="6">
    <source>
        <dbReference type="ARBA" id="ARBA00022694"/>
    </source>
</evidence>
<dbReference type="NCBIfam" id="NF033855">
    <property type="entry name" value="tRNA_MNMC2"/>
    <property type="match status" value="1"/>
</dbReference>
<name>A0AAF0C6H4_9GAMM</name>
<dbReference type="GO" id="GO:0016645">
    <property type="term" value="F:oxidoreductase activity, acting on the CH-NH group of donors"/>
    <property type="evidence" value="ECO:0007669"/>
    <property type="project" value="InterPro"/>
</dbReference>
<dbReference type="NCBIfam" id="NF002481">
    <property type="entry name" value="PRK01747.1-2"/>
    <property type="match status" value="1"/>
</dbReference>
<keyword evidence="8 10" id="KW-0560">Oxidoreductase</keyword>
<dbReference type="GO" id="GO:0004808">
    <property type="term" value="F:tRNA (5-methylaminomethyl-2-thiouridylate)(34)-methyltransferase activity"/>
    <property type="evidence" value="ECO:0007669"/>
    <property type="project" value="UniProtKB-EC"/>
</dbReference>
<keyword evidence="1 10" id="KW-0963">Cytoplasm</keyword>
<evidence type="ECO:0000256" key="7">
    <source>
        <dbReference type="ARBA" id="ARBA00022827"/>
    </source>
</evidence>
<sequence>MYNPVNSDNPISFGADGAPFSEQFQDIYFDSDSGCQQSSAVFIQGNDIYNRLLQGKSPLTIAETGFGSGLNFLLTLQVYQKVQQQLALQKNGESPLLPLTFISVEKYPLTKEQLEKSLAILPELAEYAQSLVEQYPDKCEQMWQGKFFGGKVTLQLYFDDAAQAFSALKTKKSGLIDAWYLDGFSPRKNPDMWHAPLFEQIARLSKEQASVATFTVAGLVRRQLAEIGFRLEKKATGGKKKQMLTGIFQQGKNSGKGYRLRPSINKPHQVGIIGGGIASACAAYALTRLGVKVNLYCQDSTVAQGASSNAIGALYPLLHQQADDISLFYQQAFNRAKSLYQQVSDEGHHFPHQWCGLLEVSYKESLEKRQQLFEQLKSWPKTLIHGVNAEQASELAGLKLDFGGLFMPGAGWIAPGELVKTLFSAAQATNRLKIKADIKIDHIQQNEDLSWQLRSEHASFNEKVLIICGGAESIKLNIADQLPLSSVRGQVSSMQTNPETDKLSTVLCHKGYLTPEHKGLHCIGATFEKNSFDTRAKAEDDAYNLAMLEKCLPGMSQWNAEDVIASKARLRCMTPDHIPMVGPMPDIQAHKTIYAHLAKDKNWRFNQAAPVIDNLYLMTGLGARGLCSAPLLADILAADICGTPYPVDSKMLFNLAPNRFIIRDIIKGKC</sequence>
<keyword evidence="7 10" id="KW-0274">FAD</keyword>
<dbReference type="GO" id="GO:0050660">
    <property type="term" value="F:flavin adenine dinucleotide binding"/>
    <property type="evidence" value="ECO:0007669"/>
    <property type="project" value="UniProtKB-UniRule"/>
</dbReference>
<dbReference type="EMBL" id="CP059735">
    <property type="protein sequence ID" value="WDE01829.1"/>
    <property type="molecule type" value="Genomic_DNA"/>
</dbReference>
<reference evidence="13 14" key="1">
    <citation type="journal article" date="2015" name="Genome Announc.">
        <title>Draft Genome Sequences of Marine Isolates of Thalassomonas viridans and Thalassomonas actiniarum.</title>
        <authorList>
            <person name="Olonade I."/>
            <person name="van Zyl L.J."/>
            <person name="Trindade M."/>
        </authorList>
    </citation>
    <scope>NUCLEOTIDE SEQUENCE [LARGE SCALE GENOMIC DNA]</scope>
    <source>
        <strain evidence="13 14">A5K-106</strain>
    </source>
</reference>
<dbReference type="SUPFAM" id="SSF51905">
    <property type="entry name" value="FAD/NAD(P)-binding domain"/>
    <property type="match status" value="1"/>
</dbReference>
<dbReference type="NCBIfam" id="TIGR03197">
    <property type="entry name" value="MnmC_Cterm"/>
    <property type="match status" value="1"/>
</dbReference>
<evidence type="ECO:0000256" key="9">
    <source>
        <dbReference type="ARBA" id="ARBA00023268"/>
    </source>
</evidence>
<keyword evidence="2 10" id="KW-0489">Methyltransferase</keyword>
<dbReference type="GO" id="GO:0032259">
    <property type="term" value="P:methylation"/>
    <property type="evidence" value="ECO:0007669"/>
    <property type="project" value="UniProtKB-KW"/>
</dbReference>
<comment type="catalytic activity">
    <reaction evidence="10">
        <text>5-aminomethyl-2-thiouridine(34) in tRNA + S-adenosyl-L-methionine = 5-methylaminomethyl-2-thiouridine(34) in tRNA + S-adenosyl-L-homocysteine + H(+)</text>
        <dbReference type="Rhea" id="RHEA:19569"/>
        <dbReference type="Rhea" id="RHEA-COMP:10195"/>
        <dbReference type="Rhea" id="RHEA-COMP:10197"/>
        <dbReference type="ChEBI" id="CHEBI:15378"/>
        <dbReference type="ChEBI" id="CHEBI:57856"/>
        <dbReference type="ChEBI" id="CHEBI:59789"/>
        <dbReference type="ChEBI" id="CHEBI:74454"/>
        <dbReference type="ChEBI" id="CHEBI:74455"/>
        <dbReference type="EC" id="2.1.1.61"/>
    </reaction>
</comment>
<feature type="domain" description="MnmC-like methyltransferase" evidence="12">
    <location>
        <begin position="122"/>
        <end position="247"/>
    </location>
</feature>
<keyword evidence="5 10" id="KW-0949">S-adenosyl-L-methionine</keyword>
<evidence type="ECO:0000256" key="4">
    <source>
        <dbReference type="ARBA" id="ARBA00022679"/>
    </source>
</evidence>
<gene>
    <name evidence="10 13" type="primary">mnmC</name>
    <name evidence="13" type="ORF">SG35_009590</name>
</gene>
<dbReference type="InterPro" id="IPR017610">
    <property type="entry name" value="tRNA_S-uridine_synth_MnmC_C"/>
</dbReference>
<dbReference type="Pfam" id="PF01266">
    <property type="entry name" value="DAO"/>
    <property type="match status" value="1"/>
</dbReference>
<evidence type="ECO:0000259" key="11">
    <source>
        <dbReference type="Pfam" id="PF01266"/>
    </source>
</evidence>
<dbReference type="Gene3D" id="3.50.50.60">
    <property type="entry name" value="FAD/NAD(P)-binding domain"/>
    <property type="match status" value="1"/>
</dbReference>
<dbReference type="Gene3D" id="3.40.50.150">
    <property type="entry name" value="Vaccinia Virus protein VP39"/>
    <property type="match status" value="1"/>
</dbReference>
<dbReference type="AlphaFoldDB" id="A0AAF0C6H4"/>
<keyword evidence="14" id="KW-1185">Reference proteome</keyword>
<evidence type="ECO:0000256" key="1">
    <source>
        <dbReference type="ARBA" id="ARBA00022490"/>
    </source>
</evidence>
<dbReference type="GO" id="GO:0005737">
    <property type="term" value="C:cytoplasm"/>
    <property type="evidence" value="ECO:0007669"/>
    <property type="project" value="UniProtKB-SubCell"/>
</dbReference>
<dbReference type="HAMAP" id="MF_01102">
    <property type="entry name" value="MnmC"/>
    <property type="match status" value="1"/>
</dbReference>